<dbReference type="Proteomes" id="UP001319827">
    <property type="component" value="Chromosome"/>
</dbReference>
<evidence type="ECO:0000313" key="3">
    <source>
        <dbReference type="Proteomes" id="UP001319827"/>
    </source>
</evidence>
<dbReference type="SUPFAM" id="SSF54001">
    <property type="entry name" value="Cysteine proteinases"/>
    <property type="match status" value="1"/>
</dbReference>
<dbReference type="PANTHER" id="PTHR33490">
    <property type="entry name" value="BLR5614 PROTEIN-RELATED"/>
    <property type="match status" value="1"/>
</dbReference>
<keyword evidence="3" id="KW-1185">Reference proteome</keyword>
<feature type="domain" description="Transglutaminase-like" evidence="1">
    <location>
        <begin position="161"/>
        <end position="227"/>
    </location>
</feature>
<dbReference type="SMART" id="SM00460">
    <property type="entry name" value="TGc"/>
    <property type="match status" value="1"/>
</dbReference>
<dbReference type="Pfam" id="PF01841">
    <property type="entry name" value="Transglut_core"/>
    <property type="match status" value="1"/>
</dbReference>
<dbReference type="InterPro" id="IPR038765">
    <property type="entry name" value="Papain-like_cys_pep_sf"/>
</dbReference>
<accession>A0ABM8HR79</accession>
<gene>
    <name evidence="2" type="ORF">DESUT3_01610</name>
</gene>
<evidence type="ECO:0000313" key="2">
    <source>
        <dbReference type="EMBL" id="BCR03092.1"/>
    </source>
</evidence>
<dbReference type="InterPro" id="IPR002931">
    <property type="entry name" value="Transglutaminase-like"/>
</dbReference>
<name>A0ABM8HR79_9BACT</name>
<organism evidence="2 3">
    <name type="scientific">Desulfuromonas versatilis</name>
    <dbReference type="NCBI Taxonomy" id="2802975"/>
    <lineage>
        <taxon>Bacteria</taxon>
        <taxon>Pseudomonadati</taxon>
        <taxon>Thermodesulfobacteriota</taxon>
        <taxon>Desulfuromonadia</taxon>
        <taxon>Desulfuromonadales</taxon>
        <taxon>Desulfuromonadaceae</taxon>
        <taxon>Desulfuromonas</taxon>
    </lineage>
</organism>
<dbReference type="EMBL" id="AP024355">
    <property type="protein sequence ID" value="BCR03092.1"/>
    <property type="molecule type" value="Genomic_DNA"/>
</dbReference>
<sequence>MLIRIGYDIRFDFPGPTPLLLLLFVHPSRCADLERPDRLRSAPALQIEEFLDGFGNRCARTLAPAGPLRLSADTLVRDDGLPEPAFPELRQHPVSELPVETLPFLLGSRYCETDLLAPVAWRLFGACPEGWPRVQAVCDWVHEHIRFGYEHARADKGAWEVFRDRRGVCRDMAHLAVAFCRCLHIPARYASGYLGDIGIPPDPLPMDFNAWFEAYLGGAWHTFDPRHNTRRIGRVLMSLGRDATDTALTTAFGRNNLTGFRVITEEVG</sequence>
<protein>
    <submittedName>
        <fullName evidence="2">Transglutaminase</fullName>
    </submittedName>
</protein>
<evidence type="ECO:0000259" key="1">
    <source>
        <dbReference type="SMART" id="SM00460"/>
    </source>
</evidence>
<reference evidence="2 3" key="1">
    <citation type="journal article" date="2016" name="C (Basel)">
        <title>Selective Growth of and Electricity Production by Marine Exoelectrogenic Bacteria in Self-Aggregated Hydrogel of Microbially Reduced Graphene Oxide.</title>
        <authorList>
            <person name="Yoshida N."/>
            <person name="Goto Y."/>
            <person name="Miyata Y."/>
        </authorList>
    </citation>
    <scope>NUCLEOTIDE SEQUENCE [LARGE SCALE GENOMIC DNA]</scope>
    <source>
        <strain evidence="2 3">NIT-T3</strain>
    </source>
</reference>
<dbReference type="Gene3D" id="2.60.40.2250">
    <property type="match status" value="1"/>
</dbReference>
<proteinExistence type="predicted"/>
<dbReference type="RefSeq" id="WP_221250570.1">
    <property type="nucleotide sequence ID" value="NZ_AP024355.1"/>
</dbReference>
<dbReference type="PANTHER" id="PTHR33490:SF12">
    <property type="entry name" value="BLL5557 PROTEIN"/>
    <property type="match status" value="1"/>
</dbReference>
<reference evidence="2 3" key="2">
    <citation type="journal article" date="2021" name="Int. J. Syst. Evol. Microbiol.">
        <title>Isolation and Polyphasic Characterization of Desulfuromonas versatilis sp. Nov., an Electrogenic Bacteria Capable of Versatile Metabolism Isolated from a Graphene Oxide-Reducing Enrichment Culture.</title>
        <authorList>
            <person name="Xie L."/>
            <person name="Yoshida N."/>
            <person name="Ishii S."/>
            <person name="Meng L."/>
        </authorList>
    </citation>
    <scope>NUCLEOTIDE SEQUENCE [LARGE SCALE GENOMIC DNA]</scope>
    <source>
        <strain evidence="2 3">NIT-T3</strain>
    </source>
</reference>
<dbReference type="Gene3D" id="3.10.620.30">
    <property type="match status" value="1"/>
</dbReference>